<proteinExistence type="predicted"/>
<reference evidence="2 3" key="1">
    <citation type="submission" date="2016-08" db="EMBL/GenBank/DDBJ databases">
        <authorList>
            <person name="Seilhamer J.J."/>
        </authorList>
    </citation>
    <scope>NUCLEOTIDE SEQUENCE [LARGE SCALE GENOMIC DNA]</scope>
    <source>
        <strain evidence="2">M3/6</strain>
    </source>
</reference>
<name>A0A1R3SX27_9BACT</name>
<sequence>MRSVTLPNEVMLLEVAKMLSEGKQVTIKAKGNSMLPFIVGGRDSVVLEKREVYNIGDIVLAEIGSKQFVLHRILKMDNEQVILMGDGNVSGVERCYKENICGLARTIIHKGKPVDCHSRREYRKALLWRKLLPVRRYLLAIYRRII</sequence>
<dbReference type="Gene3D" id="2.10.109.10">
    <property type="entry name" value="Umud Fragment, subunit A"/>
    <property type="match status" value="1"/>
</dbReference>
<protein>
    <submittedName>
        <fullName evidence="2">The S24, S26 LexA/signal peptidase superfamily</fullName>
    </submittedName>
</protein>
<organism evidence="2 3">
    <name type="scientific">Proteiniphilum saccharofermentans</name>
    <dbReference type="NCBI Taxonomy" id="1642647"/>
    <lineage>
        <taxon>Bacteria</taxon>
        <taxon>Pseudomonadati</taxon>
        <taxon>Bacteroidota</taxon>
        <taxon>Bacteroidia</taxon>
        <taxon>Bacteroidales</taxon>
        <taxon>Dysgonomonadaceae</taxon>
        <taxon>Proteiniphilum</taxon>
    </lineage>
</organism>
<dbReference type="STRING" id="1642647.PSM36_1247"/>
<evidence type="ECO:0000313" key="2">
    <source>
        <dbReference type="EMBL" id="SCD20071.1"/>
    </source>
</evidence>
<dbReference type="CDD" id="cd06462">
    <property type="entry name" value="Peptidase_S24_S26"/>
    <property type="match status" value="1"/>
</dbReference>
<accession>A0A1R3SX27</accession>
<dbReference type="Pfam" id="PF00717">
    <property type="entry name" value="Peptidase_S24"/>
    <property type="match status" value="1"/>
</dbReference>
<feature type="domain" description="Peptidase S24/S26A/S26B/S26C" evidence="1">
    <location>
        <begin position="19"/>
        <end position="84"/>
    </location>
</feature>
<dbReference type="KEGG" id="psac:PSM36_1247"/>
<dbReference type="InterPro" id="IPR036286">
    <property type="entry name" value="LexA/Signal_pep-like_sf"/>
</dbReference>
<evidence type="ECO:0000313" key="3">
    <source>
        <dbReference type="Proteomes" id="UP000187464"/>
    </source>
</evidence>
<evidence type="ECO:0000259" key="1">
    <source>
        <dbReference type="Pfam" id="PF00717"/>
    </source>
</evidence>
<gene>
    <name evidence="2" type="ORF">PSM36_1247</name>
</gene>
<dbReference type="SUPFAM" id="SSF51306">
    <property type="entry name" value="LexA/Signal peptidase"/>
    <property type="match status" value="1"/>
</dbReference>
<dbReference type="EMBL" id="LT605205">
    <property type="protein sequence ID" value="SCD20071.1"/>
    <property type="molecule type" value="Genomic_DNA"/>
</dbReference>
<dbReference type="InterPro" id="IPR015927">
    <property type="entry name" value="Peptidase_S24_S26A/B/C"/>
</dbReference>
<dbReference type="AlphaFoldDB" id="A0A1R3SX27"/>
<dbReference type="Proteomes" id="UP000187464">
    <property type="component" value="Chromosome I"/>
</dbReference>
<keyword evidence="3" id="KW-1185">Reference proteome</keyword>
<dbReference type="RefSeq" id="WP_076929780.1">
    <property type="nucleotide sequence ID" value="NZ_LT605205.1"/>
</dbReference>